<reference evidence="1" key="1">
    <citation type="journal article" date="2021" name="PeerJ">
        <title>Extensive microbial diversity within the chicken gut microbiome revealed by metagenomics and culture.</title>
        <authorList>
            <person name="Gilroy R."/>
            <person name="Ravi A."/>
            <person name="Getino M."/>
            <person name="Pursley I."/>
            <person name="Horton D.L."/>
            <person name="Alikhan N.F."/>
            <person name="Baker D."/>
            <person name="Gharbi K."/>
            <person name="Hall N."/>
            <person name="Watson M."/>
            <person name="Adriaenssens E.M."/>
            <person name="Foster-Nyarko E."/>
            <person name="Jarju S."/>
            <person name="Secka A."/>
            <person name="Antonio M."/>
            <person name="Oren A."/>
            <person name="Chaudhuri R.R."/>
            <person name="La Ragione R."/>
            <person name="Hildebrand F."/>
            <person name="Pallen M.J."/>
        </authorList>
    </citation>
    <scope>NUCLEOTIDE SEQUENCE</scope>
    <source>
        <strain evidence="1">ChiGjej4B4-12881</strain>
    </source>
</reference>
<protein>
    <submittedName>
        <fullName evidence="1">Amidohydrolase</fullName>
    </submittedName>
</protein>
<dbReference type="GO" id="GO:0071713">
    <property type="term" value="F:para-aminobenzoyl-glutamate hydrolase activity"/>
    <property type="evidence" value="ECO:0007669"/>
    <property type="project" value="TreeGrafter"/>
</dbReference>
<dbReference type="EMBL" id="DXEU01000196">
    <property type="protein sequence ID" value="HIX53272.1"/>
    <property type="molecule type" value="Genomic_DNA"/>
</dbReference>
<proteinExistence type="predicted"/>
<dbReference type="Gene3D" id="3.40.630.10">
    <property type="entry name" value="Zn peptidases"/>
    <property type="match status" value="1"/>
</dbReference>
<dbReference type="PIRSF" id="PIRSF037227">
    <property type="entry name" value="Aminobenzoyl-glu_utiliz_pB"/>
    <property type="match status" value="1"/>
</dbReference>
<dbReference type="GO" id="GO:0005737">
    <property type="term" value="C:cytoplasm"/>
    <property type="evidence" value="ECO:0007669"/>
    <property type="project" value="TreeGrafter"/>
</dbReference>
<comment type="caution">
    <text evidence="1">The sequence shown here is derived from an EMBL/GenBank/DDBJ whole genome shotgun (WGS) entry which is preliminary data.</text>
</comment>
<dbReference type="NCBIfam" id="TIGR01891">
    <property type="entry name" value="amidohydrolases"/>
    <property type="match status" value="1"/>
</dbReference>
<dbReference type="PANTHER" id="PTHR30575">
    <property type="entry name" value="PEPTIDASE M20"/>
    <property type="match status" value="1"/>
</dbReference>
<dbReference type="InterPro" id="IPR052030">
    <property type="entry name" value="Peptidase_M20/M20A_hydrolases"/>
</dbReference>
<name>A0A9D2AWY7_9FIRM</name>
<evidence type="ECO:0000313" key="1">
    <source>
        <dbReference type="EMBL" id="HIX53272.1"/>
    </source>
</evidence>
<evidence type="ECO:0000313" key="2">
    <source>
        <dbReference type="Proteomes" id="UP000886780"/>
    </source>
</evidence>
<reference evidence="1" key="2">
    <citation type="submission" date="2021-04" db="EMBL/GenBank/DDBJ databases">
        <authorList>
            <person name="Gilroy R."/>
        </authorList>
    </citation>
    <scope>NUCLEOTIDE SEQUENCE</scope>
    <source>
        <strain evidence="1">ChiGjej4B4-12881</strain>
    </source>
</reference>
<dbReference type="FunFam" id="3.30.70.360:FF:000004">
    <property type="entry name" value="Peptidase M20 domain-containing protein 2"/>
    <property type="match status" value="1"/>
</dbReference>
<organism evidence="1 2">
    <name type="scientific">Candidatus Lachnoclostridium stercoripullorum</name>
    <dbReference type="NCBI Taxonomy" id="2838635"/>
    <lineage>
        <taxon>Bacteria</taxon>
        <taxon>Bacillati</taxon>
        <taxon>Bacillota</taxon>
        <taxon>Clostridia</taxon>
        <taxon>Lachnospirales</taxon>
        <taxon>Lachnospiraceae</taxon>
    </lineage>
</organism>
<gene>
    <name evidence="1" type="ORF">IAA28_10775</name>
</gene>
<accession>A0A9D2AWY7</accession>
<dbReference type="Proteomes" id="UP000886780">
    <property type="component" value="Unassembled WGS sequence"/>
</dbReference>
<dbReference type="InterPro" id="IPR036264">
    <property type="entry name" value="Bact_exopeptidase_dim_dom"/>
</dbReference>
<dbReference type="SUPFAM" id="SSF55031">
    <property type="entry name" value="Bacterial exopeptidase dimerisation domain"/>
    <property type="match status" value="1"/>
</dbReference>
<dbReference type="AlphaFoldDB" id="A0A9D2AWY7"/>
<dbReference type="InterPro" id="IPR017145">
    <property type="entry name" value="Aminobenzoyl-glu_utiliz_pB"/>
</dbReference>
<sequence length="478" mass="52181">MDYREFVNAAVEEKRDEIVNVSDRIFDFAEIGFHEFKTAKLYEEVLTREGFQVEMGLAGMPTAFKAQYGQGKPVVGFLAEYDALPELSQKGGCTARVKAEGENPDGHGCGHNLLGAGTLAAALAVKAYLEKNPEKGTVVLFGCPSEEKGNGKTIMARDGIFDCLDVAFTWHPGDVNCVATYSTLANVSVFFRFKGVTSHAAAAPEVGRSALDAAELMSVGVNYLREHIIPEARIHYAYRDVGGIAPNVVQGHSCVHYFVRAPKSWQVQEIYKRVIDVAEGAAKMTGTEMTYELYAGLSDYIPNHVLSQVLQEAMEEIGAPDYDEKDFELARKFFFETATESELEAKKAALKKRYGAENLEKLLERPLHTGIAPLTWTGAVLPGSTDVGDASYVVPTAQLSEATATLGTASHTWQMTAHGNTEIAHKAMLAAGKSMALAGIKVFENPELAEKARKEWMEETGGEYHCPIPKEIGPRLNE</sequence>
<dbReference type="GO" id="GO:0046657">
    <property type="term" value="P:folic acid catabolic process"/>
    <property type="evidence" value="ECO:0007669"/>
    <property type="project" value="TreeGrafter"/>
</dbReference>
<dbReference type="PANTHER" id="PTHR30575:SF0">
    <property type="entry name" value="XAA-ARG DIPEPTIDASE"/>
    <property type="match status" value="1"/>
</dbReference>
<dbReference type="InterPro" id="IPR002933">
    <property type="entry name" value="Peptidase_M20"/>
</dbReference>
<dbReference type="SUPFAM" id="SSF53187">
    <property type="entry name" value="Zn-dependent exopeptidases"/>
    <property type="match status" value="1"/>
</dbReference>
<dbReference type="GO" id="GO:0016805">
    <property type="term" value="F:dipeptidase activity"/>
    <property type="evidence" value="ECO:0007669"/>
    <property type="project" value="TreeGrafter"/>
</dbReference>
<dbReference type="InterPro" id="IPR017439">
    <property type="entry name" value="Amidohydrolase"/>
</dbReference>
<dbReference type="Pfam" id="PF01546">
    <property type="entry name" value="Peptidase_M20"/>
    <property type="match status" value="1"/>
</dbReference>
<dbReference type="Gene3D" id="3.30.70.360">
    <property type="match status" value="1"/>
</dbReference>